<dbReference type="EMBL" id="CM002799">
    <property type="protein sequence ID" value="KZN87883.1"/>
    <property type="molecule type" value="Genomic_DNA"/>
</dbReference>
<proteinExistence type="predicted"/>
<evidence type="ECO:0000256" key="1">
    <source>
        <dbReference type="SAM" id="MobiDB-lite"/>
    </source>
</evidence>
<feature type="compositionally biased region" description="Polar residues" evidence="1">
    <location>
        <begin position="1"/>
        <end position="19"/>
    </location>
</feature>
<dbReference type="Proteomes" id="UP000076449">
    <property type="component" value="Chromosome II"/>
</dbReference>
<feature type="compositionally biased region" description="Basic and acidic residues" evidence="1">
    <location>
        <begin position="25"/>
        <end position="35"/>
    </location>
</feature>
<gene>
    <name evidence="2" type="ORF">EN45_064440</name>
</gene>
<organism evidence="2">
    <name type="scientific">Penicillium chrysogenum</name>
    <name type="common">Penicillium notatum</name>
    <dbReference type="NCBI Taxonomy" id="5076"/>
    <lineage>
        <taxon>Eukaryota</taxon>
        <taxon>Fungi</taxon>
        <taxon>Dikarya</taxon>
        <taxon>Ascomycota</taxon>
        <taxon>Pezizomycotina</taxon>
        <taxon>Eurotiomycetes</taxon>
        <taxon>Eurotiomycetidae</taxon>
        <taxon>Eurotiales</taxon>
        <taxon>Aspergillaceae</taxon>
        <taxon>Penicillium</taxon>
        <taxon>Penicillium chrysogenum species complex</taxon>
    </lineage>
</organism>
<name>A0A167T4T0_PENCH</name>
<accession>A0A167T4T0</accession>
<protein>
    <submittedName>
        <fullName evidence="2">Uncharacterized protein</fullName>
    </submittedName>
</protein>
<feature type="region of interest" description="Disordered" evidence="1">
    <location>
        <begin position="1"/>
        <end position="55"/>
    </location>
</feature>
<reference evidence="2" key="1">
    <citation type="journal article" date="2014" name="Genome Announc.">
        <title>Complete sequencing and chromosome-scale genome assembly of the industrial progenitor strain P2niaD18 from the penicillin producer Penicillium chrysogenum.</title>
        <authorList>
            <person name="Specht T."/>
            <person name="Dahlmann T.A."/>
            <person name="Zadra I."/>
            <person name="Kurnsteiner H."/>
            <person name="Kuck U."/>
        </authorList>
    </citation>
    <scope>NUCLEOTIDE SEQUENCE [LARGE SCALE GENOMIC DNA]</scope>
    <source>
        <strain evidence="2">P2niaD18</strain>
    </source>
</reference>
<dbReference type="PhylomeDB" id="A0A167T4T0"/>
<sequence length="175" mass="19985">MDSPNSSPGQEKQGEQQPNELPILNEKDHNLESSDHVPPLPSPSQHEEVTRHTLATEPFQPMLKVLADLERDDPKVAFPAARLVGLYRRLWESCVSKHIDGQELQQSNQNLKEAGTHLRKERGGLQLRHDKQLARLRFFEHALGSSQERLINLLDDWNYPYSLNLAGLTDIAREE</sequence>
<dbReference type="AlphaFoldDB" id="A0A167T4T0"/>
<evidence type="ECO:0000313" key="2">
    <source>
        <dbReference type="EMBL" id="KZN87883.1"/>
    </source>
</evidence>